<dbReference type="Proteomes" id="UP001597183">
    <property type="component" value="Unassembled WGS sequence"/>
</dbReference>
<comment type="caution">
    <text evidence="2">The sequence shown here is derived from an EMBL/GenBank/DDBJ whole genome shotgun (WGS) entry which is preliminary data.</text>
</comment>
<evidence type="ECO:0000313" key="3">
    <source>
        <dbReference type="Proteomes" id="UP001597183"/>
    </source>
</evidence>
<feature type="chain" id="PRO_5047422971" evidence="1">
    <location>
        <begin position="28"/>
        <end position="246"/>
    </location>
</feature>
<sequence>MNPYPRLAAVSAVVVGLITAVSPAAAAAEPDQPLSTEQVVALALTAVTCQPDGPTTQDSQLAATLNTRLNNSPRLGDTVTAYQVSCARAIVAAVRARKLNERAAVIALTTAITETTLHNWDGGDDDSVGLFQQRPSQGWGDPADLVKPAYATSKFLGSMLDKYPDNAWNSGDIGTICQRVQVSAYPDAYSLEVNNATIIADALWADETVRSATTGDYNNDGQTDRAFYRPSDGKWYIQYYRTNGVA</sequence>
<proteinExistence type="predicted"/>
<feature type="non-terminal residue" evidence="2">
    <location>
        <position position="246"/>
    </location>
</feature>
<accession>A0ABW4AVA5</accession>
<dbReference type="EMBL" id="JBHTMK010000074">
    <property type="protein sequence ID" value="MFD1373873.1"/>
    <property type="molecule type" value="Genomic_DNA"/>
</dbReference>
<protein>
    <submittedName>
        <fullName evidence="2">Uncharacterized protein</fullName>
    </submittedName>
</protein>
<feature type="signal peptide" evidence="1">
    <location>
        <begin position="1"/>
        <end position="27"/>
    </location>
</feature>
<evidence type="ECO:0000256" key="1">
    <source>
        <dbReference type="SAM" id="SignalP"/>
    </source>
</evidence>
<keyword evidence="3" id="KW-1185">Reference proteome</keyword>
<name>A0ABW4AVA5_9ACTN</name>
<gene>
    <name evidence="2" type="ORF">ACFQ5G_51830</name>
</gene>
<keyword evidence="1" id="KW-0732">Signal</keyword>
<organism evidence="2 3">
    <name type="scientific">Actinoplanes sichuanensis</name>
    <dbReference type="NCBI Taxonomy" id="512349"/>
    <lineage>
        <taxon>Bacteria</taxon>
        <taxon>Bacillati</taxon>
        <taxon>Actinomycetota</taxon>
        <taxon>Actinomycetes</taxon>
        <taxon>Micromonosporales</taxon>
        <taxon>Micromonosporaceae</taxon>
        <taxon>Actinoplanes</taxon>
    </lineage>
</organism>
<reference evidence="3" key="1">
    <citation type="journal article" date="2019" name="Int. J. Syst. Evol. Microbiol.">
        <title>The Global Catalogue of Microorganisms (GCM) 10K type strain sequencing project: providing services to taxonomists for standard genome sequencing and annotation.</title>
        <authorList>
            <consortium name="The Broad Institute Genomics Platform"/>
            <consortium name="The Broad Institute Genome Sequencing Center for Infectious Disease"/>
            <person name="Wu L."/>
            <person name="Ma J."/>
        </authorList>
    </citation>
    <scope>NUCLEOTIDE SEQUENCE [LARGE SCALE GENOMIC DNA]</scope>
    <source>
        <strain evidence="3">CCM 7526</strain>
    </source>
</reference>
<evidence type="ECO:0000313" key="2">
    <source>
        <dbReference type="EMBL" id="MFD1373873.1"/>
    </source>
</evidence>